<dbReference type="AlphaFoldDB" id="A0A547PP11"/>
<feature type="transmembrane region" description="Helical" evidence="6">
    <location>
        <begin position="111"/>
        <end position="132"/>
    </location>
</feature>
<dbReference type="EMBL" id="VFSV01000033">
    <property type="protein sequence ID" value="TRD15886.1"/>
    <property type="molecule type" value="Genomic_DNA"/>
</dbReference>
<feature type="transmembrane region" description="Helical" evidence="6">
    <location>
        <begin position="255"/>
        <end position="275"/>
    </location>
</feature>
<evidence type="ECO:0000256" key="2">
    <source>
        <dbReference type="ARBA" id="ARBA00022475"/>
    </source>
</evidence>
<evidence type="ECO:0000256" key="4">
    <source>
        <dbReference type="ARBA" id="ARBA00022989"/>
    </source>
</evidence>
<evidence type="ECO:0000256" key="5">
    <source>
        <dbReference type="ARBA" id="ARBA00023136"/>
    </source>
</evidence>
<accession>A0A547PP11</accession>
<evidence type="ECO:0000313" key="8">
    <source>
        <dbReference type="Proteomes" id="UP000318590"/>
    </source>
</evidence>
<keyword evidence="5 6" id="KW-0472">Membrane</keyword>
<reference evidence="7 8" key="1">
    <citation type="submission" date="2019-06" db="EMBL/GenBank/DDBJ databases">
        <title>Paenimaribius caenipelagi gen. nov., sp. nov., isolated from a tidal flat.</title>
        <authorList>
            <person name="Yoon J.-H."/>
        </authorList>
    </citation>
    <scope>NUCLEOTIDE SEQUENCE [LARGE SCALE GENOMIC DNA]</scope>
    <source>
        <strain evidence="7 8">JBTF-M29</strain>
    </source>
</reference>
<dbReference type="Pfam" id="PF02653">
    <property type="entry name" value="BPD_transp_2"/>
    <property type="match status" value="1"/>
</dbReference>
<evidence type="ECO:0000256" key="6">
    <source>
        <dbReference type="SAM" id="Phobius"/>
    </source>
</evidence>
<evidence type="ECO:0000313" key="7">
    <source>
        <dbReference type="EMBL" id="TRD15886.1"/>
    </source>
</evidence>
<gene>
    <name evidence="7" type="ORF">FEV53_14965</name>
</gene>
<dbReference type="PANTHER" id="PTHR32196">
    <property type="entry name" value="ABC TRANSPORTER PERMEASE PROTEIN YPHD-RELATED-RELATED"/>
    <property type="match status" value="1"/>
</dbReference>
<evidence type="ECO:0000256" key="1">
    <source>
        <dbReference type="ARBA" id="ARBA00004651"/>
    </source>
</evidence>
<name>A0A547PP11_9RHOB</name>
<dbReference type="GO" id="GO:0022857">
    <property type="term" value="F:transmembrane transporter activity"/>
    <property type="evidence" value="ECO:0007669"/>
    <property type="project" value="InterPro"/>
</dbReference>
<dbReference type="CDD" id="cd06579">
    <property type="entry name" value="TM_PBP1_transp_AraH_like"/>
    <property type="match status" value="1"/>
</dbReference>
<feature type="transmembrane region" description="Helical" evidence="6">
    <location>
        <begin position="287"/>
        <end position="308"/>
    </location>
</feature>
<feature type="transmembrane region" description="Helical" evidence="6">
    <location>
        <begin position="314"/>
        <end position="330"/>
    </location>
</feature>
<dbReference type="PANTHER" id="PTHR32196:SF72">
    <property type="entry name" value="RIBOSE IMPORT PERMEASE PROTEIN RBSC"/>
    <property type="match status" value="1"/>
</dbReference>
<feature type="transmembrane region" description="Helical" evidence="6">
    <location>
        <begin position="179"/>
        <end position="199"/>
    </location>
</feature>
<feature type="transmembrane region" description="Helical" evidence="6">
    <location>
        <begin position="139"/>
        <end position="159"/>
    </location>
</feature>
<feature type="transmembrane region" description="Helical" evidence="6">
    <location>
        <begin position="231"/>
        <end position="249"/>
    </location>
</feature>
<comment type="subcellular location">
    <subcellularLocation>
        <location evidence="1">Cell membrane</location>
        <topology evidence="1">Multi-pass membrane protein</topology>
    </subcellularLocation>
</comment>
<dbReference type="Proteomes" id="UP000318590">
    <property type="component" value="Unassembled WGS sequence"/>
</dbReference>
<dbReference type="GO" id="GO:0005886">
    <property type="term" value="C:plasma membrane"/>
    <property type="evidence" value="ECO:0007669"/>
    <property type="project" value="UniProtKB-SubCell"/>
</dbReference>
<protein>
    <submittedName>
        <fullName evidence="7">ABC transporter permease</fullName>
    </submittedName>
</protein>
<feature type="transmembrane region" description="Helical" evidence="6">
    <location>
        <begin position="34"/>
        <end position="52"/>
    </location>
</feature>
<dbReference type="InterPro" id="IPR001851">
    <property type="entry name" value="ABC_transp_permease"/>
</dbReference>
<organism evidence="7 8">
    <name type="scientific">Palleronia caenipelagi</name>
    <dbReference type="NCBI Taxonomy" id="2489174"/>
    <lineage>
        <taxon>Bacteria</taxon>
        <taxon>Pseudomonadati</taxon>
        <taxon>Pseudomonadota</taxon>
        <taxon>Alphaproteobacteria</taxon>
        <taxon>Rhodobacterales</taxon>
        <taxon>Roseobacteraceae</taxon>
        <taxon>Palleronia</taxon>
    </lineage>
</organism>
<feature type="transmembrane region" description="Helical" evidence="6">
    <location>
        <begin position="58"/>
        <end position="76"/>
    </location>
</feature>
<proteinExistence type="predicted"/>
<keyword evidence="4 6" id="KW-1133">Transmembrane helix</keyword>
<evidence type="ECO:0000256" key="3">
    <source>
        <dbReference type="ARBA" id="ARBA00022692"/>
    </source>
</evidence>
<sequence length="338" mass="34627">MTQNTTYSPDLVTEPRQSVDFLGRLRHMAGWHTLAPPLVFFAMLLVVGIFNSNYLGPLGISIATASAAPIMLVALGQSMVLNIGSIDLSNAAISLFGAILLALALPPMGVGALIGVLLLLTVIGAINGAILAYTHVPSFALTLGTLGILQTAALVTSGSETIYVTENRELVTSLYNTKMLSIPLTFWLGVIVAVAYWVLLRLTVIGQTMTAIGKNESGALLSALPTKRAKIVAFAISGFTGGLAGLVIVSQAGSASASGLGSALLLPGIAAALVGGTSISGGLTNPLNIIFGALTVAFVPIAIQAIGFSAQAQSLVYGVFIIVVVALTTTRTRGLVIK</sequence>
<keyword evidence="8" id="KW-1185">Reference proteome</keyword>
<feature type="transmembrane region" description="Helical" evidence="6">
    <location>
        <begin position="88"/>
        <end position="105"/>
    </location>
</feature>
<comment type="caution">
    <text evidence="7">The sequence shown here is derived from an EMBL/GenBank/DDBJ whole genome shotgun (WGS) entry which is preliminary data.</text>
</comment>
<dbReference type="OrthoDB" id="9808136at2"/>
<keyword evidence="3 6" id="KW-0812">Transmembrane</keyword>
<keyword evidence="2" id="KW-1003">Cell membrane</keyword>